<dbReference type="AlphaFoldDB" id="A0A4C1UKA5"/>
<accession>A0A4C1UKA5</accession>
<sequence length="135" mass="14532">MRAYHNPGRLHFLTVSVDDFHVRRRSSPGEVLDTALSAALASIVWSSAGPCLRPKAGHISYRDRVIRRRAVSSCNIRLCSAKNFIIKLLENSGLGVAPLVNVPTNKVIIIALSPALGAIKAFYSELLAAGGRRAG</sequence>
<gene>
    <name evidence="1" type="ORF">EVAR_75534_1</name>
</gene>
<evidence type="ECO:0000313" key="1">
    <source>
        <dbReference type="EMBL" id="GBP26402.1"/>
    </source>
</evidence>
<evidence type="ECO:0000313" key="2">
    <source>
        <dbReference type="Proteomes" id="UP000299102"/>
    </source>
</evidence>
<dbReference type="Proteomes" id="UP000299102">
    <property type="component" value="Unassembled WGS sequence"/>
</dbReference>
<reference evidence="1 2" key="1">
    <citation type="journal article" date="2019" name="Commun. Biol.">
        <title>The bagworm genome reveals a unique fibroin gene that provides high tensile strength.</title>
        <authorList>
            <person name="Kono N."/>
            <person name="Nakamura H."/>
            <person name="Ohtoshi R."/>
            <person name="Tomita M."/>
            <person name="Numata K."/>
            <person name="Arakawa K."/>
        </authorList>
    </citation>
    <scope>NUCLEOTIDE SEQUENCE [LARGE SCALE GENOMIC DNA]</scope>
</reference>
<protein>
    <submittedName>
        <fullName evidence="1">Uncharacterized protein</fullName>
    </submittedName>
</protein>
<name>A0A4C1UKA5_EUMVA</name>
<dbReference type="EMBL" id="BGZK01000180">
    <property type="protein sequence ID" value="GBP26402.1"/>
    <property type="molecule type" value="Genomic_DNA"/>
</dbReference>
<keyword evidence="2" id="KW-1185">Reference proteome</keyword>
<comment type="caution">
    <text evidence="1">The sequence shown here is derived from an EMBL/GenBank/DDBJ whole genome shotgun (WGS) entry which is preliminary data.</text>
</comment>
<organism evidence="1 2">
    <name type="scientific">Eumeta variegata</name>
    <name type="common">Bagworm moth</name>
    <name type="synonym">Eumeta japonica</name>
    <dbReference type="NCBI Taxonomy" id="151549"/>
    <lineage>
        <taxon>Eukaryota</taxon>
        <taxon>Metazoa</taxon>
        <taxon>Ecdysozoa</taxon>
        <taxon>Arthropoda</taxon>
        <taxon>Hexapoda</taxon>
        <taxon>Insecta</taxon>
        <taxon>Pterygota</taxon>
        <taxon>Neoptera</taxon>
        <taxon>Endopterygota</taxon>
        <taxon>Lepidoptera</taxon>
        <taxon>Glossata</taxon>
        <taxon>Ditrysia</taxon>
        <taxon>Tineoidea</taxon>
        <taxon>Psychidae</taxon>
        <taxon>Oiketicinae</taxon>
        <taxon>Eumeta</taxon>
    </lineage>
</organism>
<proteinExistence type="predicted"/>